<proteinExistence type="predicted"/>
<gene>
    <name evidence="1" type="ORF">SKAU_G00319600</name>
</gene>
<evidence type="ECO:0000313" key="2">
    <source>
        <dbReference type="Proteomes" id="UP001152622"/>
    </source>
</evidence>
<protein>
    <submittedName>
        <fullName evidence="1">Uncharacterized protein</fullName>
    </submittedName>
</protein>
<sequence length="146" mass="16243">MPELRDGVYIQTTWRQTCSTFRPPSRRRQRRVLPQGHCMSTESPALPPYTRSWLGPEEVSTNISLSQCIPSGVHQKETTAGTELNTAPSASQENITHNHKELHAEAVEDSIVALSWPWFIPIEEGCSGETLPKPLPLHCALCDITA</sequence>
<comment type="caution">
    <text evidence="1">The sequence shown here is derived from an EMBL/GenBank/DDBJ whole genome shotgun (WGS) entry which is preliminary data.</text>
</comment>
<name>A0A9Q1IJE9_SYNKA</name>
<evidence type="ECO:0000313" key="1">
    <source>
        <dbReference type="EMBL" id="KAJ8342032.1"/>
    </source>
</evidence>
<dbReference type="EMBL" id="JAINUF010000014">
    <property type="protein sequence ID" value="KAJ8342032.1"/>
    <property type="molecule type" value="Genomic_DNA"/>
</dbReference>
<organism evidence="1 2">
    <name type="scientific">Synaphobranchus kaupii</name>
    <name type="common">Kaup's arrowtooth eel</name>
    <dbReference type="NCBI Taxonomy" id="118154"/>
    <lineage>
        <taxon>Eukaryota</taxon>
        <taxon>Metazoa</taxon>
        <taxon>Chordata</taxon>
        <taxon>Craniata</taxon>
        <taxon>Vertebrata</taxon>
        <taxon>Euteleostomi</taxon>
        <taxon>Actinopterygii</taxon>
        <taxon>Neopterygii</taxon>
        <taxon>Teleostei</taxon>
        <taxon>Anguilliformes</taxon>
        <taxon>Synaphobranchidae</taxon>
        <taxon>Synaphobranchus</taxon>
    </lineage>
</organism>
<accession>A0A9Q1IJE9</accession>
<dbReference type="Proteomes" id="UP001152622">
    <property type="component" value="Chromosome 14"/>
</dbReference>
<keyword evidence="2" id="KW-1185">Reference proteome</keyword>
<dbReference type="OrthoDB" id="8959935at2759"/>
<reference evidence="1" key="1">
    <citation type="journal article" date="2023" name="Science">
        <title>Genome structures resolve the early diversification of teleost fishes.</title>
        <authorList>
            <person name="Parey E."/>
            <person name="Louis A."/>
            <person name="Montfort J."/>
            <person name="Bouchez O."/>
            <person name="Roques C."/>
            <person name="Iampietro C."/>
            <person name="Lluch J."/>
            <person name="Castinel A."/>
            <person name="Donnadieu C."/>
            <person name="Desvignes T."/>
            <person name="Floi Bucao C."/>
            <person name="Jouanno E."/>
            <person name="Wen M."/>
            <person name="Mejri S."/>
            <person name="Dirks R."/>
            <person name="Jansen H."/>
            <person name="Henkel C."/>
            <person name="Chen W.J."/>
            <person name="Zahm M."/>
            <person name="Cabau C."/>
            <person name="Klopp C."/>
            <person name="Thompson A.W."/>
            <person name="Robinson-Rechavi M."/>
            <person name="Braasch I."/>
            <person name="Lecointre G."/>
            <person name="Bobe J."/>
            <person name="Postlethwait J.H."/>
            <person name="Berthelot C."/>
            <person name="Roest Crollius H."/>
            <person name="Guiguen Y."/>
        </authorList>
    </citation>
    <scope>NUCLEOTIDE SEQUENCE</scope>
    <source>
        <strain evidence="1">WJC10195</strain>
    </source>
</reference>
<dbReference type="AlphaFoldDB" id="A0A9Q1IJE9"/>